<comment type="caution">
    <text evidence="4">The sequence shown here is derived from an EMBL/GenBank/DDBJ whole genome shotgun (WGS) entry which is preliminary data.</text>
</comment>
<feature type="compositionally biased region" description="Basic and acidic residues" evidence="2">
    <location>
        <begin position="27"/>
        <end position="44"/>
    </location>
</feature>
<dbReference type="RefSeq" id="WP_185540240.1">
    <property type="nucleotide sequence ID" value="NZ_JAARZA010000002.1"/>
</dbReference>
<dbReference type="EMBL" id="JAARZA010000002">
    <property type="protein sequence ID" value="MBC2239809.1"/>
    <property type="molecule type" value="Genomic_DNA"/>
</dbReference>
<evidence type="ECO:0008006" key="6">
    <source>
        <dbReference type="Google" id="ProtNLM"/>
    </source>
</evidence>
<protein>
    <recommendedName>
        <fullName evidence="6">DUF4352 domain-containing protein</fullName>
    </recommendedName>
</protein>
<feature type="region of interest" description="Disordered" evidence="2">
    <location>
        <begin position="24"/>
        <end position="44"/>
    </location>
</feature>
<gene>
    <name evidence="4" type="ORF">HCB35_04925</name>
</gene>
<sequence length="213" mass="23366">MNKKIMLTGVLLVFSMGLSACGEDTSSEEKVTNNKEEVVSKPKTDSVKKVEKEPSPITKFNEYGVIKDDSGNIVYKFKVDSITDVTKTASDDMTYRIGDVDRLSYFSNDIGKQAIKIQITMINNSGQNRSAILAATNLVQDQSNENAVGGWAEINGSAIAFDQLDDTVLNIKDGQTGTDATYFALKNVSTKIKLTIDSTAYNKQLLFELPIQN</sequence>
<feature type="chain" id="PRO_5032448731" description="DUF4352 domain-containing protein" evidence="3">
    <location>
        <begin position="23"/>
        <end position="213"/>
    </location>
</feature>
<accession>A0A842F4U1</accession>
<evidence type="ECO:0000313" key="4">
    <source>
        <dbReference type="EMBL" id="MBC2239809.1"/>
    </source>
</evidence>
<dbReference type="Gene3D" id="2.60.40.1240">
    <property type="match status" value="1"/>
</dbReference>
<reference evidence="4 5" key="1">
    <citation type="submission" date="2020-03" db="EMBL/GenBank/DDBJ databases">
        <title>Soil Listeria distribution.</title>
        <authorList>
            <person name="Liao J."/>
            <person name="Wiedmann M."/>
        </authorList>
    </citation>
    <scope>NUCLEOTIDE SEQUENCE [LARGE SCALE GENOMIC DNA]</scope>
    <source>
        <strain evidence="4 5">FSL L7-0149</strain>
    </source>
</reference>
<feature type="signal peptide" evidence="3">
    <location>
        <begin position="1"/>
        <end position="22"/>
    </location>
</feature>
<organism evidence="4 5">
    <name type="scientific">Listeria booriae</name>
    <dbReference type="NCBI Taxonomy" id="1552123"/>
    <lineage>
        <taxon>Bacteria</taxon>
        <taxon>Bacillati</taxon>
        <taxon>Bacillota</taxon>
        <taxon>Bacilli</taxon>
        <taxon>Bacillales</taxon>
        <taxon>Listeriaceae</taxon>
        <taxon>Listeria</taxon>
    </lineage>
</organism>
<evidence type="ECO:0000256" key="3">
    <source>
        <dbReference type="SAM" id="SignalP"/>
    </source>
</evidence>
<dbReference type="Proteomes" id="UP000553016">
    <property type="component" value="Unassembled WGS sequence"/>
</dbReference>
<dbReference type="PROSITE" id="PS51257">
    <property type="entry name" value="PROKAR_LIPOPROTEIN"/>
    <property type="match status" value="1"/>
</dbReference>
<evidence type="ECO:0000256" key="2">
    <source>
        <dbReference type="SAM" id="MobiDB-lite"/>
    </source>
</evidence>
<name>A0A842F4U1_9LIST</name>
<dbReference type="AlphaFoldDB" id="A0A842F4U1"/>
<dbReference type="InterPro" id="IPR029050">
    <property type="entry name" value="Immunoprotect_excell_Ig-like"/>
</dbReference>
<keyword evidence="1 3" id="KW-0732">Signal</keyword>
<proteinExistence type="predicted"/>
<evidence type="ECO:0000256" key="1">
    <source>
        <dbReference type="ARBA" id="ARBA00022729"/>
    </source>
</evidence>
<evidence type="ECO:0000313" key="5">
    <source>
        <dbReference type="Proteomes" id="UP000553016"/>
    </source>
</evidence>